<dbReference type="PANTHER" id="PTHR43394">
    <property type="entry name" value="ATP-DEPENDENT PERMEASE MDL1, MITOCHONDRIAL"/>
    <property type="match status" value="1"/>
</dbReference>
<dbReference type="InterPro" id="IPR036640">
    <property type="entry name" value="ABC1_TM_sf"/>
</dbReference>
<name>W2X5B1_PHYNI</name>
<comment type="caution">
    <text evidence="11">The sequence shown here is derived from an EMBL/GenBank/DDBJ whole genome shotgun (WGS) entry which is preliminary data.</text>
</comment>
<reference evidence="11 12" key="1">
    <citation type="submission" date="2013-11" db="EMBL/GenBank/DDBJ databases">
        <title>The Genome Sequence of Phytophthora parasitica CJ01A1.</title>
        <authorList>
            <consortium name="The Broad Institute Genomics Platform"/>
            <person name="Russ C."/>
            <person name="Tyler B."/>
            <person name="Panabieres F."/>
            <person name="Shan W."/>
            <person name="Tripathy S."/>
            <person name="Grunwald N."/>
            <person name="Machado M."/>
            <person name="Johnson C.S."/>
            <person name="Walker B."/>
            <person name="Young S.K."/>
            <person name="Zeng Q."/>
            <person name="Gargeya S."/>
            <person name="Fitzgerald M."/>
            <person name="Haas B."/>
            <person name="Abouelleil A."/>
            <person name="Allen A.W."/>
            <person name="Alvarado L."/>
            <person name="Arachchi H.M."/>
            <person name="Berlin A.M."/>
            <person name="Chapman S.B."/>
            <person name="Gainer-Dewar J."/>
            <person name="Goldberg J."/>
            <person name="Griggs A."/>
            <person name="Gujja S."/>
            <person name="Hansen M."/>
            <person name="Howarth C."/>
            <person name="Imamovic A."/>
            <person name="Ireland A."/>
            <person name="Larimer J."/>
            <person name="McCowan C."/>
            <person name="Murphy C."/>
            <person name="Pearson M."/>
            <person name="Poon T.W."/>
            <person name="Priest M."/>
            <person name="Roberts A."/>
            <person name="Saif S."/>
            <person name="Shea T."/>
            <person name="Sisk P."/>
            <person name="Sykes S."/>
            <person name="Wortman J."/>
            <person name="Nusbaum C."/>
            <person name="Birren B."/>
        </authorList>
    </citation>
    <scope>NUCLEOTIDE SEQUENCE [LARGE SCALE GENOMIC DNA]</scope>
    <source>
        <strain evidence="11 12">CJ01A1</strain>
    </source>
</reference>
<dbReference type="CDD" id="cd03249">
    <property type="entry name" value="ABC_MTABC3_MDL1_MDL2"/>
    <property type="match status" value="2"/>
</dbReference>
<feature type="transmembrane region" description="Helical" evidence="8">
    <location>
        <begin position="54"/>
        <end position="79"/>
    </location>
</feature>
<dbReference type="InterPro" id="IPR027417">
    <property type="entry name" value="P-loop_NTPase"/>
</dbReference>
<feature type="transmembrane region" description="Helical" evidence="8">
    <location>
        <begin position="928"/>
        <end position="948"/>
    </location>
</feature>
<dbReference type="InterPro" id="IPR011527">
    <property type="entry name" value="ABC1_TM_dom"/>
</dbReference>
<dbReference type="InterPro" id="IPR003439">
    <property type="entry name" value="ABC_transporter-like_ATP-bd"/>
</dbReference>
<evidence type="ECO:0000256" key="2">
    <source>
        <dbReference type="ARBA" id="ARBA00007577"/>
    </source>
</evidence>
<evidence type="ECO:0000256" key="5">
    <source>
        <dbReference type="ARBA" id="ARBA00022840"/>
    </source>
</evidence>
<dbReference type="GO" id="GO:0015421">
    <property type="term" value="F:ABC-type oligopeptide transporter activity"/>
    <property type="evidence" value="ECO:0007669"/>
    <property type="project" value="TreeGrafter"/>
</dbReference>
<feature type="domain" description="ABC transporter" evidence="9">
    <location>
        <begin position="376"/>
        <end position="614"/>
    </location>
</feature>
<evidence type="ECO:0000256" key="6">
    <source>
        <dbReference type="ARBA" id="ARBA00022989"/>
    </source>
</evidence>
<dbReference type="InterPro" id="IPR003593">
    <property type="entry name" value="AAA+_ATPase"/>
</dbReference>
<keyword evidence="6 8" id="KW-1133">Transmembrane helix</keyword>
<feature type="transmembrane region" description="Helical" evidence="8">
    <location>
        <begin position="688"/>
        <end position="710"/>
    </location>
</feature>
<dbReference type="EMBL" id="ANIX01001601">
    <property type="protein sequence ID" value="ETP18020.1"/>
    <property type="molecule type" value="Genomic_DNA"/>
</dbReference>
<dbReference type="SUPFAM" id="SSF90123">
    <property type="entry name" value="ABC transporter transmembrane region"/>
    <property type="match status" value="2"/>
</dbReference>
<feature type="domain" description="ABC transmembrane type-1" evidence="10">
    <location>
        <begin position="55"/>
        <end position="340"/>
    </location>
</feature>
<dbReference type="InterPro" id="IPR039421">
    <property type="entry name" value="Type_1_exporter"/>
</dbReference>
<keyword evidence="4" id="KW-0547">Nucleotide-binding</keyword>
<dbReference type="FunFam" id="3.40.50.300:FF:000251">
    <property type="entry name" value="ABC transporter B family member 19"/>
    <property type="match status" value="2"/>
</dbReference>
<dbReference type="Gene3D" id="1.20.1560.10">
    <property type="entry name" value="ABC transporter type 1, transmembrane domain"/>
    <property type="match status" value="1"/>
</dbReference>
<feature type="transmembrane region" description="Helical" evidence="8">
    <location>
        <begin position="281"/>
        <end position="301"/>
    </location>
</feature>
<proteinExistence type="inferred from homology"/>
<evidence type="ECO:0000313" key="11">
    <source>
        <dbReference type="EMBL" id="ETP18020.1"/>
    </source>
</evidence>
<dbReference type="PROSITE" id="PS50929">
    <property type="entry name" value="ABC_TM1F"/>
    <property type="match status" value="2"/>
</dbReference>
<gene>
    <name evidence="11" type="ORF">F441_07710</name>
</gene>
<dbReference type="PROSITE" id="PS50893">
    <property type="entry name" value="ABC_TRANSPORTER_2"/>
    <property type="match status" value="2"/>
</dbReference>
<feature type="transmembrane region" description="Helical" evidence="8">
    <location>
        <begin position="199"/>
        <end position="219"/>
    </location>
</feature>
<evidence type="ECO:0000259" key="9">
    <source>
        <dbReference type="PROSITE" id="PS50893"/>
    </source>
</evidence>
<feature type="domain" description="ABC transmembrane type-1" evidence="10">
    <location>
        <begin position="690"/>
        <end position="985"/>
    </location>
</feature>
<feature type="non-terminal residue" evidence="11">
    <location>
        <position position="1232"/>
    </location>
</feature>
<keyword evidence="3 8" id="KW-0812">Transmembrane</keyword>
<evidence type="ECO:0000313" key="12">
    <source>
        <dbReference type="Proteomes" id="UP000018958"/>
    </source>
</evidence>
<dbReference type="CDD" id="cd18577">
    <property type="entry name" value="ABC_6TM_Pgp_ABCB1_D1_like"/>
    <property type="match status" value="1"/>
</dbReference>
<dbReference type="SUPFAM" id="SSF52540">
    <property type="entry name" value="P-loop containing nucleoside triphosphate hydrolases"/>
    <property type="match status" value="2"/>
</dbReference>
<evidence type="ECO:0000259" key="10">
    <source>
        <dbReference type="PROSITE" id="PS50929"/>
    </source>
</evidence>
<keyword evidence="5" id="KW-0067">ATP-binding</keyword>
<feature type="transmembrane region" description="Helical" evidence="8">
    <location>
        <begin position="740"/>
        <end position="759"/>
    </location>
</feature>
<comment type="subcellular location">
    <subcellularLocation>
        <location evidence="1">Membrane</location>
        <topology evidence="1">Multi-pass membrane protein</topology>
    </subcellularLocation>
</comment>
<evidence type="ECO:0000256" key="4">
    <source>
        <dbReference type="ARBA" id="ARBA00022741"/>
    </source>
</evidence>
<evidence type="ECO:0000256" key="3">
    <source>
        <dbReference type="ARBA" id="ARBA00022692"/>
    </source>
</evidence>
<accession>W2X5B1</accession>
<dbReference type="GO" id="GO:0005524">
    <property type="term" value="F:ATP binding"/>
    <property type="evidence" value="ECO:0007669"/>
    <property type="project" value="UniProtKB-KW"/>
</dbReference>
<dbReference type="FunFam" id="1.20.1560.10:FF:000302">
    <property type="entry name" value="Uncharacterized protein"/>
    <property type="match status" value="1"/>
</dbReference>
<dbReference type="InterPro" id="IPR017871">
    <property type="entry name" value="ABC_transporter-like_CS"/>
</dbReference>
<feature type="transmembrane region" description="Helical" evidence="8">
    <location>
        <begin position="313"/>
        <end position="332"/>
    </location>
</feature>
<dbReference type="GO" id="GO:0005743">
    <property type="term" value="C:mitochondrial inner membrane"/>
    <property type="evidence" value="ECO:0007669"/>
    <property type="project" value="TreeGrafter"/>
</dbReference>
<feature type="transmembrane region" description="Helical" evidence="8">
    <location>
        <begin position="822"/>
        <end position="839"/>
    </location>
</feature>
<dbReference type="GO" id="GO:0090374">
    <property type="term" value="P:oligopeptide export from mitochondrion"/>
    <property type="evidence" value="ECO:0007669"/>
    <property type="project" value="TreeGrafter"/>
</dbReference>
<dbReference type="Proteomes" id="UP000018958">
    <property type="component" value="Unassembled WGS sequence"/>
</dbReference>
<dbReference type="Pfam" id="PF00664">
    <property type="entry name" value="ABC_membrane"/>
    <property type="match status" value="2"/>
</dbReference>
<evidence type="ECO:0000256" key="8">
    <source>
        <dbReference type="SAM" id="Phobius"/>
    </source>
</evidence>
<dbReference type="PANTHER" id="PTHR43394:SF27">
    <property type="entry name" value="ATP-DEPENDENT TRANSLOCASE ABCB1-LIKE"/>
    <property type="match status" value="1"/>
</dbReference>
<sequence>MPPLPKSPHATPYAALSTPRGAAKAVKPSISISDTSPSFLSLYRFASPSDKVQLVLGALFAGLNGAIFPCMALVFGTAIDAFAQADGGVDLAAVNRAAFYYFLIAVALFATDCLAYILFCNSAERQMKALRGHVFAHMLYMDISWYDRSDAFELASRITGDTVKIKDGMGHKLSDSIKFTCQFFVGYIIGFARGWDMSLVMACVMPVMVLSLKYMVMLFRKRAVLSQKMYAEAGAVAEETLGSIRTVASLNGERRAIDKYNERAVLVETGNIAISKKSASVFGCMMASVWLMYAAGLWYGGSKVARAEASPGTVFQAFFGVLMGTISLSQISPNITAVAEAKGAAAEIYKILDTPSAIDASKDNEGEKPESCLGRIQATGVNFTYPSRPDVQILNDYNVTIEPGQTVAFVGASGGGKSTLISLLERFYDPQEGSILLDGRDVKTLNVKWLRSQIGLVSQEPVLFATTIFENIAAGGNEISRNQVMAAAKLANAHNFIMSLPEQYDTLVGEKGVSLSGGQKQRVAIARAIVREPKILVLDEATSALDAESERVVQAALNDLMDKTRMTTLVIAHRLSTIRNADKIVVVNGGHVVEEGNHDELVAIEDGVYQNLYTIQEEKAQEEAEAAATALVQAGVDAEKLSRKLSSHSIGSEHLADNIAVQQGKDNAAEGKFTIVDALEFSRPERKFFITGLVAAGINGFSMPCSAVLISEMVASMTTAYTNYQTFGLQSYLDHLSSDITIYGVCYIAGAVVLFFTNATQSFCFRYMAEKLTSRLRDIHFSALCRQNIGFFDEKKNATGALAADLSTNATKVAMISGDSQGRVVQAAFTFIAALVISFTTGSWLLTLVMLAVFPLLIMGQIIRMKHVRKGNVLSDELADVGAHASEALTNIRTVVSMGLEQSMTEKFNDLLEEPLASGRREARLNGVALGFSSFIVFATYALVFWYGGKLVDGGNITFSKLIRTLMAIMMSAQGVGQAASFLGDSDNAVKAGKAIVALKNLEPPIDSFDESGLRPTQLEGKIEFKNVTFRYPTRPEITVLKNYNLTIEAGQTVAFCGPSGGGKSTCVSLIERFYDPVEGQVLLDGVDTKELNLNWLRSQIGLVGQEPTLFIGTIAENIAYGLTEKPTQHDIEEAAKMANAHGFITKFPDGYNTQVGMKGEQLSGGQKQRIAIARAILKNPNILLLDEATSALDSESEKVVQEALDKVVALKRRTTIIIAHRLSTIRKADKI</sequence>
<dbReference type="OrthoDB" id="6500128at2759"/>
<evidence type="ECO:0000256" key="7">
    <source>
        <dbReference type="ARBA" id="ARBA00023136"/>
    </source>
</evidence>
<evidence type="ECO:0000256" key="1">
    <source>
        <dbReference type="ARBA" id="ARBA00004141"/>
    </source>
</evidence>
<dbReference type="Gene3D" id="3.40.50.300">
    <property type="entry name" value="P-loop containing nucleotide triphosphate hydrolases"/>
    <property type="match status" value="2"/>
</dbReference>
<dbReference type="CDD" id="cd18578">
    <property type="entry name" value="ABC_6TM_Pgp_ABCB1_D2_like"/>
    <property type="match status" value="1"/>
</dbReference>
<dbReference type="PROSITE" id="PS00211">
    <property type="entry name" value="ABC_TRANSPORTER_1"/>
    <property type="match status" value="2"/>
</dbReference>
<feature type="transmembrane region" description="Helical" evidence="8">
    <location>
        <begin position="845"/>
        <end position="863"/>
    </location>
</feature>
<feature type="transmembrane region" description="Helical" evidence="8">
    <location>
        <begin position="99"/>
        <end position="119"/>
    </location>
</feature>
<organism evidence="11 12">
    <name type="scientific">Phytophthora nicotianae CJ01A1</name>
    <dbReference type="NCBI Taxonomy" id="1317063"/>
    <lineage>
        <taxon>Eukaryota</taxon>
        <taxon>Sar</taxon>
        <taxon>Stramenopiles</taxon>
        <taxon>Oomycota</taxon>
        <taxon>Peronosporomycetes</taxon>
        <taxon>Peronosporales</taxon>
        <taxon>Peronosporaceae</taxon>
        <taxon>Phytophthora</taxon>
    </lineage>
</organism>
<protein>
    <recommendedName>
        <fullName evidence="13">ABC transporter B family member 2</fullName>
    </recommendedName>
</protein>
<keyword evidence="7 8" id="KW-0472">Membrane</keyword>
<dbReference type="GO" id="GO:0016887">
    <property type="term" value="F:ATP hydrolysis activity"/>
    <property type="evidence" value="ECO:0007669"/>
    <property type="project" value="InterPro"/>
</dbReference>
<dbReference type="AlphaFoldDB" id="W2X5B1"/>
<comment type="similarity">
    <text evidence="2">Belongs to the ABC transporter superfamily. ABCB family. Multidrug resistance exporter (TC 3.A.1.201) subfamily.</text>
</comment>
<dbReference type="SMART" id="SM00382">
    <property type="entry name" value="AAA"/>
    <property type="match status" value="2"/>
</dbReference>
<dbReference type="Pfam" id="PF00005">
    <property type="entry name" value="ABC_tran"/>
    <property type="match status" value="2"/>
</dbReference>
<evidence type="ECO:0008006" key="13">
    <source>
        <dbReference type="Google" id="ProtNLM"/>
    </source>
</evidence>
<feature type="domain" description="ABC transporter" evidence="9">
    <location>
        <begin position="1023"/>
        <end position="1232"/>
    </location>
</feature>